<dbReference type="Pfam" id="PF13620">
    <property type="entry name" value="CarboxypepD_reg"/>
    <property type="match status" value="1"/>
</dbReference>
<keyword evidence="2" id="KW-0472">Membrane</keyword>
<dbReference type="InterPro" id="IPR036942">
    <property type="entry name" value="Beta-barrel_TonB_sf"/>
</dbReference>
<feature type="chain" id="PRO_5040905731" description="TonB-dependent transporter Oar-like beta-barrel domain-containing protein" evidence="5">
    <location>
        <begin position="28"/>
        <end position="1069"/>
    </location>
</feature>
<accession>A0A9X0U5U5</accession>
<gene>
    <name evidence="7" type="ORF">HDF14_004455</name>
</gene>
<name>A0A9X0U5U5_9BACT</name>
<organism evidence="7 8">
    <name type="scientific">Tunturiibacter gelidiferens</name>
    <dbReference type="NCBI Taxonomy" id="3069689"/>
    <lineage>
        <taxon>Bacteria</taxon>
        <taxon>Pseudomonadati</taxon>
        <taxon>Acidobacteriota</taxon>
        <taxon>Terriglobia</taxon>
        <taxon>Terriglobales</taxon>
        <taxon>Acidobacteriaceae</taxon>
        <taxon>Tunturiibacter</taxon>
    </lineage>
</organism>
<dbReference type="Pfam" id="PF25183">
    <property type="entry name" value="OMP_b-brl_4"/>
    <property type="match status" value="1"/>
</dbReference>
<comment type="subcellular location">
    <subcellularLocation>
        <location evidence="1">Cell outer membrane</location>
    </subcellularLocation>
</comment>
<dbReference type="SUPFAM" id="SSF56935">
    <property type="entry name" value="Porins"/>
    <property type="match status" value="1"/>
</dbReference>
<feature type="domain" description="TonB-dependent transporter Oar-like beta-barrel" evidence="6">
    <location>
        <begin position="249"/>
        <end position="1062"/>
    </location>
</feature>
<evidence type="ECO:0000259" key="6">
    <source>
        <dbReference type="Pfam" id="PF25183"/>
    </source>
</evidence>
<dbReference type="InterPro" id="IPR013784">
    <property type="entry name" value="Carb-bd-like_fold"/>
</dbReference>
<dbReference type="GO" id="GO:0030246">
    <property type="term" value="F:carbohydrate binding"/>
    <property type="evidence" value="ECO:0007669"/>
    <property type="project" value="InterPro"/>
</dbReference>
<dbReference type="Gene3D" id="2.40.170.20">
    <property type="entry name" value="TonB-dependent receptor, beta-barrel domain"/>
    <property type="match status" value="1"/>
</dbReference>
<evidence type="ECO:0000256" key="2">
    <source>
        <dbReference type="ARBA" id="ARBA00023136"/>
    </source>
</evidence>
<comment type="caution">
    <text evidence="7">The sequence shown here is derived from an EMBL/GenBank/DDBJ whole genome shotgun (WGS) entry which is preliminary data.</text>
</comment>
<dbReference type="RefSeq" id="WP_183980616.1">
    <property type="nucleotide sequence ID" value="NZ_JACHEB010000012.1"/>
</dbReference>
<dbReference type="EMBL" id="JACHEB010000012">
    <property type="protein sequence ID" value="MBB5330818.1"/>
    <property type="molecule type" value="Genomic_DNA"/>
</dbReference>
<feature type="region of interest" description="Disordered" evidence="4">
    <location>
        <begin position="844"/>
        <end position="863"/>
    </location>
</feature>
<keyword evidence="8" id="KW-1185">Reference proteome</keyword>
<evidence type="ECO:0000256" key="5">
    <source>
        <dbReference type="SAM" id="SignalP"/>
    </source>
</evidence>
<dbReference type="Proteomes" id="UP000535182">
    <property type="component" value="Unassembled WGS sequence"/>
</dbReference>
<protein>
    <recommendedName>
        <fullName evidence="6">TonB-dependent transporter Oar-like beta-barrel domain-containing protein</fullName>
    </recommendedName>
</protein>
<feature type="signal peptide" evidence="5">
    <location>
        <begin position="1"/>
        <end position="27"/>
    </location>
</feature>
<keyword evidence="5" id="KW-0732">Signal</keyword>
<evidence type="ECO:0000256" key="4">
    <source>
        <dbReference type="SAM" id="MobiDB-lite"/>
    </source>
</evidence>
<evidence type="ECO:0000313" key="8">
    <source>
        <dbReference type="Proteomes" id="UP000535182"/>
    </source>
</evidence>
<dbReference type="Gene3D" id="2.60.40.1120">
    <property type="entry name" value="Carboxypeptidase-like, regulatory domain"/>
    <property type="match status" value="1"/>
</dbReference>
<dbReference type="InterPro" id="IPR057601">
    <property type="entry name" value="Oar-like_b-barrel"/>
</dbReference>
<dbReference type="SUPFAM" id="SSF49452">
    <property type="entry name" value="Starch-binding domain-like"/>
    <property type="match status" value="1"/>
</dbReference>
<reference evidence="7 8" key="1">
    <citation type="submission" date="2020-08" db="EMBL/GenBank/DDBJ databases">
        <title>Genomic Encyclopedia of Type Strains, Phase IV (KMG-V): Genome sequencing to study the core and pangenomes of soil and plant-associated prokaryotes.</title>
        <authorList>
            <person name="Whitman W."/>
        </authorList>
    </citation>
    <scope>NUCLEOTIDE SEQUENCE [LARGE SCALE GENOMIC DNA]</scope>
    <source>
        <strain evidence="7 8">X5P2</strain>
    </source>
</reference>
<sequence>MKISWKFSNGLFSFSVLLLMSVGVCLAQSTANLSGTVIDPSGAVVPGAHVRVHSIATGLDREVVTDGAGVYGVPSLQPGEYDVQISGAGFSLYTVKNVTLEVNQTVAVNAQLALISAGEIVQVDSGAPQIETQTMTVGQVIDRETVQQIPLNGRHFLDLTVLTPGGVVAPTAGSLTSASRGLGANSFDSAGNREDSVNFQINGVNLNDISQNQITFQPSISTTSEFKIDNSTFSAEYGRSSGSIVNVATRSGTNQFHGEAFDYFRNEALDARNYFNRNFNPATGLPIAGLPGEKAPLKRNNFGGSVGGPIWRGHTFFFGSYEGLRQQQGILQNSTVLTAAQHAQIAANAAQFPAAAELAALLPLPNSGSNYVAFTPGPVNIDQFTVDISHQFSSSDSAHGFYAFQKDVRTEPALQGDTIPGWGDHRSAHRQILTFNETHVFNPTFVNEVRLGFNRISIAFNPANLTDPNSVGLVDGLQGNVGLPQITLSDIGLVFGGPAGFPQGRNDTLGIVSDTATLLRGRHSIKFGGEYRRYLSASFTANIGSLTYVSTPNNFEMDNATVFSIQPNTVTSRVYDTAVGGFVQDNFKLTPKLTLEYGLRFEWNGTPVEGANRFTLFNPNGNGGPTLTQVGTNGIPANGAYSQNYNIEPRLGFALDLLGTGKTVVRGGYAYLVDQPVSNVVGGLYTNPPFSTAVSYNGTPIPVSTLYASAKASAIGISSVNPNLRNGYIESFNLNVTQALAGGMVASVGYYGSVGRHLRTTTNENQATGPSGSPHLYQKLSLNSPIDPGVSIASNIPEVNSIGISNYNGMWATLSKTMKSGLEFSVNYEWTKSMDLNSLGSQGGLSAAGGAPQDSNNPAGNYGLSDFDTRNHFAGTAIYNLPFKRNRLVSGYQLSTIVQYQTGNPINILASSSNFNGLTGAIRPNKVGTITTHKSQTAIANVTFIPHANVCPIGPTLAVPAGCSLQIQGTQASPTAAIVYTGIGNIQRNAVTGPGFADIDLSGEKDTKLFEGLNFKLRVDAFDILNHPNFGQPSGNTQSSTFGQISSTRFATSDGGSSRQLQISGKFVF</sequence>
<proteinExistence type="predicted"/>
<evidence type="ECO:0000256" key="3">
    <source>
        <dbReference type="ARBA" id="ARBA00023237"/>
    </source>
</evidence>
<evidence type="ECO:0000256" key="1">
    <source>
        <dbReference type="ARBA" id="ARBA00004442"/>
    </source>
</evidence>
<dbReference type="GO" id="GO:0009279">
    <property type="term" value="C:cell outer membrane"/>
    <property type="evidence" value="ECO:0007669"/>
    <property type="project" value="UniProtKB-SubCell"/>
</dbReference>
<keyword evidence="3" id="KW-0998">Cell outer membrane</keyword>
<evidence type="ECO:0000313" key="7">
    <source>
        <dbReference type="EMBL" id="MBB5330818.1"/>
    </source>
</evidence>
<dbReference type="AlphaFoldDB" id="A0A9X0U5U5"/>